<dbReference type="InParanoid" id="A0A0P0Y267"/>
<dbReference type="EMBL" id="AP014967">
    <property type="protein sequence ID" value="BAT13945.1"/>
    <property type="molecule type" value="Genomic_DNA"/>
</dbReference>
<dbReference type="Proteomes" id="UP000059680">
    <property type="component" value="Chromosome 11"/>
</dbReference>
<organism evidence="1 2">
    <name type="scientific">Oryza sativa subsp. japonica</name>
    <name type="common">Rice</name>
    <dbReference type="NCBI Taxonomy" id="39947"/>
    <lineage>
        <taxon>Eukaryota</taxon>
        <taxon>Viridiplantae</taxon>
        <taxon>Streptophyta</taxon>
        <taxon>Embryophyta</taxon>
        <taxon>Tracheophyta</taxon>
        <taxon>Spermatophyta</taxon>
        <taxon>Magnoliopsida</taxon>
        <taxon>Liliopsida</taxon>
        <taxon>Poales</taxon>
        <taxon>Poaceae</taxon>
        <taxon>BOP clade</taxon>
        <taxon>Oryzoideae</taxon>
        <taxon>Oryzeae</taxon>
        <taxon>Oryzinae</taxon>
        <taxon>Oryza</taxon>
        <taxon>Oryza sativa</taxon>
    </lineage>
</organism>
<proteinExistence type="predicted"/>
<reference evidence="1 2" key="3">
    <citation type="journal article" date="2013" name="Rice">
        <title>Improvement of the Oryza sativa Nipponbare reference genome using next generation sequence and optical map data.</title>
        <authorList>
            <person name="Kawahara Y."/>
            <person name="de la Bastide M."/>
            <person name="Hamilton J.P."/>
            <person name="Kanamori H."/>
            <person name="McCombie W.R."/>
            <person name="Ouyang S."/>
            <person name="Schwartz D.C."/>
            <person name="Tanaka T."/>
            <person name="Wu J."/>
            <person name="Zhou S."/>
            <person name="Childs K.L."/>
            <person name="Davidson R.M."/>
            <person name="Lin H."/>
            <person name="Quesada-Ocampo L."/>
            <person name="Vaillancourt B."/>
            <person name="Sakai H."/>
            <person name="Lee S.S."/>
            <person name="Kim J."/>
            <person name="Numa H."/>
            <person name="Itoh T."/>
            <person name="Buell C.R."/>
            <person name="Matsumoto T."/>
        </authorList>
    </citation>
    <scope>NUCLEOTIDE SEQUENCE [LARGE SCALE GENOMIC DNA]</scope>
    <source>
        <strain evidence="2">cv. Nipponbare</strain>
    </source>
</reference>
<gene>
    <name evidence="1" type="ordered locus">Os11g0460450</name>
    <name evidence="1" type="ORF">OSNPB_110460450</name>
</gene>
<keyword evidence="2" id="KW-1185">Reference proteome</keyword>
<accession>A0A0P0Y267</accession>
<dbReference type="PaxDb" id="39947-A0A0P0Y267"/>
<reference evidence="2" key="1">
    <citation type="journal article" date="2005" name="Nature">
        <title>The map-based sequence of the rice genome.</title>
        <authorList>
            <consortium name="International rice genome sequencing project (IRGSP)"/>
            <person name="Matsumoto T."/>
            <person name="Wu J."/>
            <person name="Kanamori H."/>
            <person name="Katayose Y."/>
            <person name="Fujisawa M."/>
            <person name="Namiki N."/>
            <person name="Mizuno H."/>
            <person name="Yamamoto K."/>
            <person name="Antonio B.A."/>
            <person name="Baba T."/>
            <person name="Sakata K."/>
            <person name="Nagamura Y."/>
            <person name="Aoki H."/>
            <person name="Arikawa K."/>
            <person name="Arita K."/>
            <person name="Bito T."/>
            <person name="Chiden Y."/>
            <person name="Fujitsuka N."/>
            <person name="Fukunaka R."/>
            <person name="Hamada M."/>
            <person name="Harada C."/>
            <person name="Hayashi A."/>
            <person name="Hijishita S."/>
            <person name="Honda M."/>
            <person name="Hosokawa S."/>
            <person name="Ichikawa Y."/>
            <person name="Idonuma A."/>
            <person name="Iijima M."/>
            <person name="Ikeda M."/>
            <person name="Ikeno M."/>
            <person name="Ito K."/>
            <person name="Ito S."/>
            <person name="Ito T."/>
            <person name="Ito Y."/>
            <person name="Ito Y."/>
            <person name="Iwabuchi A."/>
            <person name="Kamiya K."/>
            <person name="Karasawa W."/>
            <person name="Kurita K."/>
            <person name="Katagiri S."/>
            <person name="Kikuta A."/>
            <person name="Kobayashi H."/>
            <person name="Kobayashi N."/>
            <person name="Machita K."/>
            <person name="Maehara T."/>
            <person name="Masukawa M."/>
            <person name="Mizubayashi T."/>
            <person name="Mukai Y."/>
            <person name="Nagasaki H."/>
            <person name="Nagata Y."/>
            <person name="Naito S."/>
            <person name="Nakashima M."/>
            <person name="Nakama Y."/>
            <person name="Nakamichi Y."/>
            <person name="Nakamura M."/>
            <person name="Meguro A."/>
            <person name="Negishi M."/>
            <person name="Ohta I."/>
            <person name="Ohta T."/>
            <person name="Okamoto M."/>
            <person name="Ono N."/>
            <person name="Saji S."/>
            <person name="Sakaguchi M."/>
            <person name="Sakai K."/>
            <person name="Shibata M."/>
            <person name="Shimokawa T."/>
            <person name="Song J."/>
            <person name="Takazaki Y."/>
            <person name="Terasawa K."/>
            <person name="Tsugane M."/>
            <person name="Tsuji K."/>
            <person name="Ueda S."/>
            <person name="Waki K."/>
            <person name="Yamagata H."/>
            <person name="Yamamoto M."/>
            <person name="Yamamoto S."/>
            <person name="Yamane H."/>
            <person name="Yoshiki S."/>
            <person name="Yoshihara R."/>
            <person name="Yukawa K."/>
            <person name="Zhong H."/>
            <person name="Yano M."/>
            <person name="Yuan Q."/>
            <person name="Ouyang S."/>
            <person name="Liu J."/>
            <person name="Jones K.M."/>
            <person name="Gansberger K."/>
            <person name="Moffat K."/>
            <person name="Hill J."/>
            <person name="Bera J."/>
            <person name="Fadrosh D."/>
            <person name="Jin S."/>
            <person name="Johri S."/>
            <person name="Kim M."/>
            <person name="Overton L."/>
            <person name="Reardon M."/>
            <person name="Tsitrin T."/>
            <person name="Vuong H."/>
            <person name="Weaver B."/>
            <person name="Ciecko A."/>
            <person name="Tallon L."/>
            <person name="Jackson J."/>
            <person name="Pai G."/>
            <person name="Aken S.V."/>
            <person name="Utterback T."/>
            <person name="Reidmuller S."/>
            <person name="Feldblyum T."/>
            <person name="Hsiao J."/>
            <person name="Zismann V."/>
            <person name="Iobst S."/>
            <person name="de Vazeille A.R."/>
            <person name="Buell C.R."/>
            <person name="Ying K."/>
            <person name="Li Y."/>
            <person name="Lu T."/>
            <person name="Huang Y."/>
            <person name="Zhao Q."/>
            <person name="Feng Q."/>
            <person name="Zhang L."/>
            <person name="Zhu J."/>
            <person name="Weng Q."/>
            <person name="Mu J."/>
            <person name="Lu Y."/>
            <person name="Fan D."/>
            <person name="Liu Y."/>
            <person name="Guan J."/>
            <person name="Zhang Y."/>
            <person name="Yu S."/>
            <person name="Liu X."/>
            <person name="Zhang Y."/>
            <person name="Hong G."/>
            <person name="Han B."/>
            <person name="Choisne N."/>
            <person name="Demange N."/>
            <person name="Orjeda G."/>
            <person name="Samain S."/>
            <person name="Cattolico L."/>
            <person name="Pelletier E."/>
            <person name="Couloux A."/>
            <person name="Segurens B."/>
            <person name="Wincker P."/>
            <person name="D'Hont A."/>
            <person name="Scarpelli C."/>
            <person name="Weissenbach J."/>
            <person name="Salanoubat M."/>
            <person name="Quetier F."/>
            <person name="Yu Y."/>
            <person name="Kim H.R."/>
            <person name="Rambo T."/>
            <person name="Currie J."/>
            <person name="Collura K."/>
            <person name="Luo M."/>
            <person name="Yang T."/>
            <person name="Ammiraju J.S.S."/>
            <person name="Engler F."/>
            <person name="Soderlund C."/>
            <person name="Wing R.A."/>
            <person name="Palmer L.E."/>
            <person name="de la Bastide M."/>
            <person name="Spiegel L."/>
            <person name="Nascimento L."/>
            <person name="Zutavern T."/>
            <person name="O'Shaughnessy A."/>
            <person name="Dike S."/>
            <person name="Dedhia N."/>
            <person name="Preston R."/>
            <person name="Balija V."/>
            <person name="McCombie W.R."/>
            <person name="Chow T."/>
            <person name="Chen H."/>
            <person name="Chung M."/>
            <person name="Chen C."/>
            <person name="Shaw J."/>
            <person name="Wu H."/>
            <person name="Hsiao K."/>
            <person name="Chao Y."/>
            <person name="Chu M."/>
            <person name="Cheng C."/>
            <person name="Hour A."/>
            <person name="Lee P."/>
            <person name="Lin S."/>
            <person name="Lin Y."/>
            <person name="Liou J."/>
            <person name="Liu S."/>
            <person name="Hsing Y."/>
            <person name="Raghuvanshi S."/>
            <person name="Mohanty A."/>
            <person name="Bharti A.K."/>
            <person name="Gaur A."/>
            <person name="Gupta V."/>
            <person name="Kumar D."/>
            <person name="Ravi V."/>
            <person name="Vij S."/>
            <person name="Kapur A."/>
            <person name="Khurana P."/>
            <person name="Khurana P."/>
            <person name="Khurana J.P."/>
            <person name="Tyagi A.K."/>
            <person name="Gaikwad K."/>
            <person name="Singh A."/>
            <person name="Dalal V."/>
            <person name="Srivastava S."/>
            <person name="Dixit A."/>
            <person name="Pal A.K."/>
            <person name="Ghazi I.A."/>
            <person name="Yadav M."/>
            <person name="Pandit A."/>
            <person name="Bhargava A."/>
            <person name="Sureshbabu K."/>
            <person name="Batra K."/>
            <person name="Sharma T.R."/>
            <person name="Mohapatra T."/>
            <person name="Singh N.K."/>
            <person name="Messing J."/>
            <person name="Nelson A.B."/>
            <person name="Fuks G."/>
            <person name="Kavchok S."/>
            <person name="Keizer G."/>
            <person name="Linton E."/>
            <person name="Llaca V."/>
            <person name="Song R."/>
            <person name="Tanyolac B."/>
            <person name="Young S."/>
            <person name="Ho-Il K."/>
            <person name="Hahn J.H."/>
            <person name="Sangsakoo G."/>
            <person name="Vanavichit A."/>
            <person name="de Mattos Luiz.A.T."/>
            <person name="Zimmer P.D."/>
            <person name="Malone G."/>
            <person name="Dellagostin O."/>
            <person name="de Oliveira A.C."/>
            <person name="Bevan M."/>
            <person name="Bancroft I."/>
            <person name="Minx P."/>
            <person name="Cordum H."/>
            <person name="Wilson R."/>
            <person name="Cheng Z."/>
            <person name="Jin W."/>
            <person name="Jiang J."/>
            <person name="Leong S.A."/>
            <person name="Iwama H."/>
            <person name="Gojobori T."/>
            <person name="Itoh T."/>
            <person name="Niimura Y."/>
            <person name="Fujii Y."/>
            <person name="Habara T."/>
            <person name="Sakai H."/>
            <person name="Sato Y."/>
            <person name="Wilson G."/>
            <person name="Kumar K."/>
            <person name="McCouch S."/>
            <person name="Juretic N."/>
            <person name="Hoen D."/>
            <person name="Wright S."/>
            <person name="Bruskiewich R."/>
            <person name="Bureau T."/>
            <person name="Miyao A."/>
            <person name="Hirochika H."/>
            <person name="Nishikawa T."/>
            <person name="Kadowaki K."/>
            <person name="Sugiura M."/>
            <person name="Burr B."/>
            <person name="Sasaki T."/>
        </authorList>
    </citation>
    <scope>NUCLEOTIDE SEQUENCE [LARGE SCALE GENOMIC DNA]</scope>
    <source>
        <strain evidence="2">cv. Nipponbare</strain>
    </source>
</reference>
<protein>
    <submittedName>
        <fullName evidence="1">Os11g0460450 protein</fullName>
    </submittedName>
</protein>
<evidence type="ECO:0000313" key="1">
    <source>
        <dbReference type="EMBL" id="BAT13945.1"/>
    </source>
</evidence>
<reference evidence="1 2" key="2">
    <citation type="journal article" date="2013" name="Plant Cell Physiol.">
        <title>Rice Annotation Project Database (RAP-DB): an integrative and interactive database for rice genomics.</title>
        <authorList>
            <person name="Sakai H."/>
            <person name="Lee S.S."/>
            <person name="Tanaka T."/>
            <person name="Numa H."/>
            <person name="Kim J."/>
            <person name="Kawahara Y."/>
            <person name="Wakimoto H."/>
            <person name="Yang C.C."/>
            <person name="Iwamoto M."/>
            <person name="Abe T."/>
            <person name="Yamada Y."/>
            <person name="Muto A."/>
            <person name="Inokuchi H."/>
            <person name="Ikemura T."/>
            <person name="Matsumoto T."/>
            <person name="Sasaki T."/>
            <person name="Itoh T."/>
        </authorList>
    </citation>
    <scope>NUCLEOTIDE SEQUENCE [LARGE SCALE GENOMIC DNA]</scope>
    <source>
        <strain evidence="2">cv. Nipponbare</strain>
    </source>
</reference>
<evidence type="ECO:0000313" key="2">
    <source>
        <dbReference type="Proteomes" id="UP000059680"/>
    </source>
</evidence>
<dbReference type="AlphaFoldDB" id="A0A0P0Y267"/>
<sequence>MARRIMDGRFGTRAQRVEGHADAGAEMFDGVVMCTVDSFCRRSEAAAVVVGQVVRVGGVLVRPRRQHRTAVRGRLPRMMMMMPLLFSPFSRSLGFGRNARSSGFGCTDGAWAMDRRGKVLVKIIPTTMTGTLVARRRGDMRAWRRENVPEGGSMAMAILALCPLT</sequence>
<name>A0A0P0Y267_ORYSJ</name>